<dbReference type="EMBL" id="JAFKCU010000003">
    <property type="protein sequence ID" value="MBN7817019.1"/>
    <property type="molecule type" value="Genomic_DNA"/>
</dbReference>
<feature type="signal peptide" evidence="1">
    <location>
        <begin position="1"/>
        <end position="19"/>
    </location>
</feature>
<evidence type="ECO:0008006" key="4">
    <source>
        <dbReference type="Google" id="ProtNLM"/>
    </source>
</evidence>
<reference evidence="2 3" key="1">
    <citation type="submission" date="2021-03" db="EMBL/GenBank/DDBJ databases">
        <title>novel species isolated from a fishpond in China.</title>
        <authorList>
            <person name="Lu H."/>
            <person name="Cai Z."/>
        </authorList>
    </citation>
    <scope>NUCLEOTIDE SEQUENCE [LARGE SCALE GENOMIC DNA]</scope>
    <source>
        <strain evidence="2 3">YJ13C</strain>
    </source>
</reference>
<feature type="chain" id="PRO_5046936479" description="DUF4468 domain-containing protein" evidence="1">
    <location>
        <begin position="20"/>
        <end position="143"/>
    </location>
</feature>
<gene>
    <name evidence="2" type="ORF">J0A69_16375</name>
</gene>
<evidence type="ECO:0000313" key="3">
    <source>
        <dbReference type="Proteomes" id="UP000664480"/>
    </source>
</evidence>
<accession>A0ABS3CKG3</accession>
<name>A0ABS3CKG3_9BACT</name>
<evidence type="ECO:0000313" key="2">
    <source>
        <dbReference type="EMBL" id="MBN7817019.1"/>
    </source>
</evidence>
<dbReference type="InterPro" id="IPR045677">
    <property type="entry name" value="DUF6197"/>
</dbReference>
<comment type="caution">
    <text evidence="2">The sequence shown here is derived from an EMBL/GenBank/DDBJ whole genome shotgun (WGS) entry which is preliminary data.</text>
</comment>
<evidence type="ECO:0000256" key="1">
    <source>
        <dbReference type="SAM" id="SignalP"/>
    </source>
</evidence>
<organism evidence="2 3">
    <name type="scientific">Algoriphagus pacificus</name>
    <dbReference type="NCBI Taxonomy" id="2811234"/>
    <lineage>
        <taxon>Bacteria</taxon>
        <taxon>Pseudomonadati</taxon>
        <taxon>Bacteroidota</taxon>
        <taxon>Cytophagia</taxon>
        <taxon>Cytophagales</taxon>
        <taxon>Cyclobacteriaceae</taxon>
        <taxon>Algoriphagus</taxon>
    </lineage>
</organism>
<keyword evidence="1" id="KW-0732">Signal</keyword>
<dbReference type="Pfam" id="PF19698">
    <property type="entry name" value="DUF6197"/>
    <property type="match status" value="1"/>
</dbReference>
<dbReference type="Proteomes" id="UP000664480">
    <property type="component" value="Unassembled WGS sequence"/>
</dbReference>
<dbReference type="RefSeq" id="WP_206587666.1">
    <property type="nucleotide sequence ID" value="NZ_JAFKCU010000003.1"/>
</dbReference>
<keyword evidence="3" id="KW-1185">Reference proteome</keyword>
<proteinExistence type="predicted"/>
<sequence length="143" mass="16818">MKQILLLLSVLFTSQIAIAQTNEENRDLVFDSIDLKIIQRADSILSDSTKWNKQDDRICDDDIANGKYSLFCALYKASVDITGEYIHRRPAMQNVRFTLEKYENGRVVNHRLMDWNNHPDTRFEEVKKVLKESKDEVKRQIKK</sequence>
<protein>
    <recommendedName>
        <fullName evidence="4">DUF4468 domain-containing protein</fullName>
    </recommendedName>
</protein>